<dbReference type="EMBL" id="GL832981">
    <property type="protein sequence ID" value="EGD78213.1"/>
    <property type="molecule type" value="Genomic_DNA"/>
</dbReference>
<dbReference type="Proteomes" id="UP000007799">
    <property type="component" value="Unassembled WGS sequence"/>
</dbReference>
<dbReference type="KEGG" id="sre:PTSG_09088"/>
<keyword evidence="3" id="KW-1185">Reference proteome</keyword>
<dbReference type="RefSeq" id="XP_004989889.1">
    <property type="nucleotide sequence ID" value="XM_004989832.1"/>
</dbReference>
<sequence>MDVGNPDLSVDDRMSPGSDIVSNPCLKCMYCCGMLIPKVRGIPADAKLLSLEEQNQLLAPLQGAWKLRPLESGRQHTIMYTDIYVEGPKVIMSGGMHNRTRHVDGRRVTAAVANRTQVMYIKYWRGSDGVLYIDRMGSIVESFDQLKNELRINNALGISFMWYRENTVTSQPVVAVQPSISDELEKLVALLKGGHITQEEYDEAKQKVLAH</sequence>
<organism evidence="3">
    <name type="scientific">Salpingoeca rosetta (strain ATCC 50818 / BSB-021)</name>
    <dbReference type="NCBI Taxonomy" id="946362"/>
    <lineage>
        <taxon>Eukaryota</taxon>
        <taxon>Choanoflagellata</taxon>
        <taxon>Craspedida</taxon>
        <taxon>Salpingoecidae</taxon>
        <taxon>Salpingoeca</taxon>
    </lineage>
</organism>
<dbReference type="GeneID" id="16070443"/>
<dbReference type="AlphaFoldDB" id="F2UM64"/>
<evidence type="ECO:0000259" key="1">
    <source>
        <dbReference type="Pfam" id="PF09851"/>
    </source>
</evidence>
<feature type="domain" description="SHOCT" evidence="1">
    <location>
        <begin position="182"/>
        <end position="209"/>
    </location>
</feature>
<evidence type="ECO:0000313" key="3">
    <source>
        <dbReference type="Proteomes" id="UP000007799"/>
    </source>
</evidence>
<dbReference type="Pfam" id="PF09851">
    <property type="entry name" value="SHOCT"/>
    <property type="match status" value="1"/>
</dbReference>
<reference evidence="2" key="1">
    <citation type="submission" date="2009-08" db="EMBL/GenBank/DDBJ databases">
        <title>Annotation of Salpingoeca rosetta.</title>
        <authorList>
            <consortium name="The Broad Institute Genome Sequencing Platform"/>
            <person name="Russ C."/>
            <person name="Cuomo C."/>
            <person name="Burger G."/>
            <person name="Gray M.W."/>
            <person name="Holland P.W.H."/>
            <person name="King N."/>
            <person name="Lang F.B.F."/>
            <person name="Roger A.J."/>
            <person name="Ruiz-Trillo I."/>
            <person name="Young S.K."/>
            <person name="Zeng Q."/>
            <person name="Gargeya S."/>
            <person name="Alvarado L."/>
            <person name="Berlin A."/>
            <person name="Chapman S.B."/>
            <person name="Chen Z."/>
            <person name="Freedman E."/>
            <person name="Gellesch M."/>
            <person name="Goldberg J."/>
            <person name="Griggs A."/>
            <person name="Gujja S."/>
            <person name="Heilman E."/>
            <person name="Heiman D."/>
            <person name="Howarth C."/>
            <person name="Mehta T."/>
            <person name="Neiman D."/>
            <person name="Pearson M."/>
            <person name="Roberts A."/>
            <person name="Saif S."/>
            <person name="Shea T."/>
            <person name="Shenoy N."/>
            <person name="Sisk P."/>
            <person name="Stolte C."/>
            <person name="Sykes S."/>
            <person name="White J."/>
            <person name="Yandava C."/>
            <person name="Haas B."/>
            <person name="Nusbaum C."/>
            <person name="Birren B."/>
        </authorList>
    </citation>
    <scope>NUCLEOTIDE SEQUENCE [LARGE SCALE GENOMIC DNA]</scope>
    <source>
        <strain evidence="2">ATCC 50818</strain>
    </source>
</reference>
<dbReference type="InParanoid" id="F2UM64"/>
<name>F2UM64_SALR5</name>
<accession>F2UM64</accession>
<evidence type="ECO:0000313" key="2">
    <source>
        <dbReference type="EMBL" id="EGD78213.1"/>
    </source>
</evidence>
<dbReference type="InterPro" id="IPR018649">
    <property type="entry name" value="SHOCT"/>
</dbReference>
<dbReference type="OMA" id="MWYRENT"/>
<gene>
    <name evidence="2" type="ORF">PTSG_09088</name>
</gene>
<protein>
    <recommendedName>
        <fullName evidence="1">SHOCT domain-containing protein</fullName>
    </recommendedName>
</protein>
<proteinExistence type="predicted"/>